<dbReference type="AlphaFoldDB" id="A0A427B8X3"/>
<evidence type="ECO:0000313" key="2">
    <source>
        <dbReference type="Proteomes" id="UP000287651"/>
    </source>
</evidence>
<proteinExistence type="predicted"/>
<gene>
    <name evidence="1" type="ORF">B296_00012645</name>
</gene>
<sequence length="53" mass="6292">MSETEYHNSLIYPVEELYACLKSLRRNLMEDNIYQILTNDDQFLESRLSASSF</sequence>
<accession>A0A427B8X3</accession>
<dbReference type="Proteomes" id="UP000287651">
    <property type="component" value="Unassembled WGS sequence"/>
</dbReference>
<organism evidence="1 2">
    <name type="scientific">Ensete ventricosum</name>
    <name type="common">Abyssinian banana</name>
    <name type="synonym">Musa ensete</name>
    <dbReference type="NCBI Taxonomy" id="4639"/>
    <lineage>
        <taxon>Eukaryota</taxon>
        <taxon>Viridiplantae</taxon>
        <taxon>Streptophyta</taxon>
        <taxon>Embryophyta</taxon>
        <taxon>Tracheophyta</taxon>
        <taxon>Spermatophyta</taxon>
        <taxon>Magnoliopsida</taxon>
        <taxon>Liliopsida</taxon>
        <taxon>Zingiberales</taxon>
        <taxon>Musaceae</taxon>
        <taxon>Ensete</taxon>
    </lineage>
</organism>
<dbReference type="EMBL" id="AMZH03000200">
    <property type="protein sequence ID" value="RRT84960.1"/>
    <property type="molecule type" value="Genomic_DNA"/>
</dbReference>
<evidence type="ECO:0000313" key="1">
    <source>
        <dbReference type="EMBL" id="RRT84960.1"/>
    </source>
</evidence>
<protein>
    <submittedName>
        <fullName evidence="1">Uncharacterized protein</fullName>
    </submittedName>
</protein>
<reference evidence="1 2" key="1">
    <citation type="journal article" date="2014" name="Agronomy (Basel)">
        <title>A Draft Genome Sequence for Ensete ventricosum, the Drought-Tolerant Tree Against Hunger.</title>
        <authorList>
            <person name="Harrison J."/>
            <person name="Moore K.A."/>
            <person name="Paszkiewicz K."/>
            <person name="Jones T."/>
            <person name="Grant M."/>
            <person name="Ambacheew D."/>
            <person name="Muzemil S."/>
            <person name="Studholme D.J."/>
        </authorList>
    </citation>
    <scope>NUCLEOTIDE SEQUENCE [LARGE SCALE GENOMIC DNA]</scope>
</reference>
<name>A0A427B8X3_ENSVE</name>
<comment type="caution">
    <text evidence="1">The sequence shown here is derived from an EMBL/GenBank/DDBJ whole genome shotgun (WGS) entry which is preliminary data.</text>
</comment>